<dbReference type="GO" id="GO:0009523">
    <property type="term" value="C:photosystem II"/>
    <property type="evidence" value="ECO:0007669"/>
    <property type="project" value="InterPro"/>
</dbReference>
<keyword evidence="2" id="KW-1185">Reference proteome</keyword>
<proteinExistence type="predicted"/>
<dbReference type="GO" id="GO:0015979">
    <property type="term" value="P:photosynthesis"/>
    <property type="evidence" value="ECO:0007669"/>
    <property type="project" value="InterPro"/>
</dbReference>
<dbReference type="InterPro" id="IPR001056">
    <property type="entry name" value="PSII_PsbH"/>
</dbReference>
<reference evidence="1 2" key="1">
    <citation type="submission" date="2020-09" db="EMBL/GenBank/DDBJ databases">
        <title>De no assembly of potato wild relative species, Solanum commersonii.</title>
        <authorList>
            <person name="Cho K."/>
        </authorList>
    </citation>
    <scope>NUCLEOTIDE SEQUENCE [LARGE SCALE GENOMIC DNA]</scope>
    <source>
        <strain evidence="1">LZ3.2</strain>
        <tissue evidence="1">Leaf</tissue>
    </source>
</reference>
<dbReference type="GO" id="GO:0042301">
    <property type="term" value="F:phosphate ion binding"/>
    <property type="evidence" value="ECO:0007669"/>
    <property type="project" value="InterPro"/>
</dbReference>
<evidence type="ECO:0000313" key="2">
    <source>
        <dbReference type="Proteomes" id="UP000824120"/>
    </source>
</evidence>
<protein>
    <submittedName>
        <fullName evidence="1">Uncharacterized protein</fullName>
    </submittedName>
</protein>
<dbReference type="EMBL" id="JACXVP010000002">
    <property type="protein sequence ID" value="KAG5619608.1"/>
    <property type="molecule type" value="Genomic_DNA"/>
</dbReference>
<sequence>MAAQTVNNSFRSEYGKVDPRWETTPLMRARQPSYSHVQVWSIPNQVSFVQTNFNLKTKISIGNNEKSLLESPNIPIFHYTNQIDSKD</sequence>
<organism evidence="1 2">
    <name type="scientific">Solanum commersonii</name>
    <name type="common">Commerson's wild potato</name>
    <name type="synonym">Commerson's nightshade</name>
    <dbReference type="NCBI Taxonomy" id="4109"/>
    <lineage>
        <taxon>Eukaryota</taxon>
        <taxon>Viridiplantae</taxon>
        <taxon>Streptophyta</taxon>
        <taxon>Embryophyta</taxon>
        <taxon>Tracheophyta</taxon>
        <taxon>Spermatophyta</taxon>
        <taxon>Magnoliopsida</taxon>
        <taxon>eudicotyledons</taxon>
        <taxon>Gunneridae</taxon>
        <taxon>Pentapetalae</taxon>
        <taxon>asterids</taxon>
        <taxon>lamiids</taxon>
        <taxon>Solanales</taxon>
        <taxon>Solanaceae</taxon>
        <taxon>Solanoideae</taxon>
        <taxon>Solaneae</taxon>
        <taxon>Solanum</taxon>
    </lineage>
</organism>
<dbReference type="AlphaFoldDB" id="A0A9J6A5F4"/>
<comment type="caution">
    <text evidence="1">The sequence shown here is derived from an EMBL/GenBank/DDBJ whole genome shotgun (WGS) entry which is preliminary data.</text>
</comment>
<accession>A0A9J6A5F4</accession>
<gene>
    <name evidence="1" type="ORF">H5410_004826</name>
</gene>
<evidence type="ECO:0000313" key="1">
    <source>
        <dbReference type="EMBL" id="KAG5619608.1"/>
    </source>
</evidence>
<name>A0A9J6A5F4_SOLCO</name>
<dbReference type="Proteomes" id="UP000824120">
    <property type="component" value="Chromosome 2"/>
</dbReference>
<dbReference type="Pfam" id="PF00737">
    <property type="entry name" value="PsbH"/>
    <property type="match status" value="1"/>
</dbReference>
<dbReference type="GO" id="GO:0050821">
    <property type="term" value="P:protein stabilization"/>
    <property type="evidence" value="ECO:0007669"/>
    <property type="project" value="InterPro"/>
</dbReference>